<sequence>MLVDYFKGPFVVWHCPICFNLSTKSRSPRQPTPT</sequence>
<comment type="caution">
    <text evidence="1">The sequence shown here is derived from an EMBL/GenBank/DDBJ whole genome shotgun (WGS) entry which is preliminary data.</text>
</comment>
<gene>
    <name evidence="1" type="ORF">CSHISOI_10252</name>
</gene>
<dbReference type="EMBL" id="PUHP01001780">
    <property type="protein sequence ID" value="TQN65172.1"/>
    <property type="molecule type" value="Genomic_DNA"/>
</dbReference>
<name>A0A5Q4BE24_9PEZI</name>
<evidence type="ECO:0000313" key="2">
    <source>
        <dbReference type="Proteomes" id="UP000326340"/>
    </source>
</evidence>
<organism evidence="1 2">
    <name type="scientific">Colletotrichum shisoi</name>
    <dbReference type="NCBI Taxonomy" id="2078593"/>
    <lineage>
        <taxon>Eukaryota</taxon>
        <taxon>Fungi</taxon>
        <taxon>Dikarya</taxon>
        <taxon>Ascomycota</taxon>
        <taxon>Pezizomycotina</taxon>
        <taxon>Sordariomycetes</taxon>
        <taxon>Hypocreomycetidae</taxon>
        <taxon>Glomerellales</taxon>
        <taxon>Glomerellaceae</taxon>
        <taxon>Colletotrichum</taxon>
        <taxon>Colletotrichum destructivum species complex</taxon>
    </lineage>
</organism>
<dbReference type="AlphaFoldDB" id="A0A5Q4BE24"/>
<dbReference type="Proteomes" id="UP000326340">
    <property type="component" value="Unassembled WGS sequence"/>
</dbReference>
<keyword evidence="2" id="KW-1185">Reference proteome</keyword>
<proteinExistence type="predicted"/>
<evidence type="ECO:0000313" key="1">
    <source>
        <dbReference type="EMBL" id="TQN65172.1"/>
    </source>
</evidence>
<accession>A0A5Q4BE24</accession>
<reference evidence="1 2" key="1">
    <citation type="journal article" date="2019" name="Sci. Rep.">
        <title>Colletotrichum shisoi sp. nov., an anthracnose pathogen of Perilla frutescens in Japan: molecular phylogenetic, morphological and genomic evidence.</title>
        <authorList>
            <person name="Gan P."/>
            <person name="Tsushima A."/>
            <person name="Hiroyama R."/>
            <person name="Narusaka M."/>
            <person name="Takano Y."/>
            <person name="Narusaka Y."/>
            <person name="Kawaradani M."/>
            <person name="Damm U."/>
            <person name="Shirasu K."/>
        </authorList>
    </citation>
    <scope>NUCLEOTIDE SEQUENCE [LARGE SCALE GENOMIC DNA]</scope>
    <source>
        <strain evidence="1 2">PG-2018a</strain>
    </source>
</reference>
<protein>
    <submittedName>
        <fullName evidence="1">Uncharacterized protein</fullName>
    </submittedName>
</protein>